<gene>
    <name evidence="1" type="ORF">H114_32599</name>
</gene>
<dbReference type="OrthoDB" id="4217523at2"/>
<dbReference type="AlphaFoldDB" id="M3DG76"/>
<dbReference type="Proteomes" id="UP000011732">
    <property type="component" value="Unassembled WGS sequence"/>
</dbReference>
<protein>
    <submittedName>
        <fullName evidence="1">Uncharacterized protein</fullName>
    </submittedName>
</protein>
<evidence type="ECO:0000313" key="1">
    <source>
        <dbReference type="EMBL" id="EMF20381.1"/>
    </source>
</evidence>
<dbReference type="EMBL" id="AOHP01000169">
    <property type="protein sequence ID" value="EMF20381.1"/>
    <property type="molecule type" value="Genomic_DNA"/>
</dbReference>
<sequence length="332" mass="36108">MHYVIGDRVRTRIDCPPAHEGGYAAPAGTLGFIDHLPAGYSGYGVVLDGDPDRKPVDFASNEIELVTYRPGDKVVCPDRTLRTVDRLADRVGDEPLHLITEDGERLPVAACDRANWADLLNAHRRCTAAGQRVRTDPDPNDPEWRAALDELGRMMDFLQVADSAYRVALAEDAARTAVTAKHPGAVGFGPVGGPGRDEPLGWSYRVRVDGLTRYGVVTYDGDADAYPLFTYRSKAERALMYDRPPALDARRHVLLAAPTARDFRPVTAPGDEQPRAWTYVTGRGIWERFGAVTADRRTIPVLTVDRGSAERWALDETAAPSAAADSSGGATA</sequence>
<name>M3DG76_STREZ</name>
<proteinExistence type="predicted"/>
<evidence type="ECO:0000313" key="2">
    <source>
        <dbReference type="Proteomes" id="UP000011732"/>
    </source>
</evidence>
<accession>M3DG76</accession>
<reference evidence="1 2" key="1">
    <citation type="journal article" date="2013" name="Genome Announc.">
        <title>Draft Genome Sequence of Streptomyces gancidicus Strain BKS 13-15.</title>
        <authorList>
            <person name="Kumar S."/>
            <person name="Kaur N."/>
            <person name="Singh N.K."/>
            <person name="Raghava G.P."/>
            <person name="Mayilraj S."/>
        </authorList>
    </citation>
    <scope>NUCLEOTIDE SEQUENCE [LARGE SCALE GENOMIC DNA]</scope>
    <source>
        <strain evidence="1 2">BKS 13-15</strain>
    </source>
</reference>
<keyword evidence="2" id="KW-1185">Reference proteome</keyword>
<dbReference type="RefSeq" id="WP_006136740.1">
    <property type="nucleotide sequence ID" value="NZ_AOHP01000169.1"/>
</dbReference>
<comment type="caution">
    <text evidence="1">The sequence shown here is derived from an EMBL/GenBank/DDBJ whole genome shotgun (WGS) entry which is preliminary data.</text>
</comment>
<dbReference type="PATRIC" id="fig|1284664.3.peg.6527"/>
<organism evidence="1 2">
    <name type="scientific">Streptomyces gancidicus BKS 13-15</name>
    <dbReference type="NCBI Taxonomy" id="1284664"/>
    <lineage>
        <taxon>Bacteria</taxon>
        <taxon>Bacillati</taxon>
        <taxon>Actinomycetota</taxon>
        <taxon>Actinomycetes</taxon>
        <taxon>Kitasatosporales</taxon>
        <taxon>Streptomycetaceae</taxon>
        <taxon>Streptomyces</taxon>
        <taxon>Streptomyces pseudogriseolus group</taxon>
    </lineage>
</organism>